<evidence type="ECO:0000313" key="2">
    <source>
        <dbReference type="EMBL" id="HCL03941.1"/>
    </source>
</evidence>
<reference evidence="2 3" key="1">
    <citation type="journal article" date="2018" name="Nat. Biotechnol.">
        <title>A standardized bacterial taxonomy based on genome phylogeny substantially revises the tree of life.</title>
        <authorList>
            <person name="Parks D.H."/>
            <person name="Chuvochina M."/>
            <person name="Waite D.W."/>
            <person name="Rinke C."/>
            <person name="Skarshewski A."/>
            <person name="Chaumeil P.A."/>
            <person name="Hugenholtz P."/>
        </authorList>
    </citation>
    <scope>NUCLEOTIDE SEQUENCE [LARGE SCALE GENOMIC DNA]</scope>
    <source>
        <strain evidence="2">UBA11728</strain>
    </source>
</reference>
<evidence type="ECO:0000313" key="3">
    <source>
        <dbReference type="Proteomes" id="UP000262969"/>
    </source>
</evidence>
<dbReference type="PANTHER" id="PTHR22916:SF3">
    <property type="entry name" value="UDP-GLCNAC:BETAGAL BETA-1,3-N-ACETYLGLUCOSAMINYLTRANSFERASE-LIKE PROTEIN 1"/>
    <property type="match status" value="1"/>
</dbReference>
<dbReference type="Proteomes" id="UP000262969">
    <property type="component" value="Unassembled WGS sequence"/>
</dbReference>
<protein>
    <recommendedName>
        <fullName evidence="1">Glycosyltransferase 2-like domain-containing protein</fullName>
    </recommendedName>
</protein>
<dbReference type="PANTHER" id="PTHR22916">
    <property type="entry name" value="GLYCOSYLTRANSFERASE"/>
    <property type="match status" value="1"/>
</dbReference>
<dbReference type="GO" id="GO:0016758">
    <property type="term" value="F:hexosyltransferase activity"/>
    <property type="evidence" value="ECO:0007669"/>
    <property type="project" value="UniProtKB-ARBA"/>
</dbReference>
<comment type="caution">
    <text evidence="2">The sequence shown here is derived from an EMBL/GenBank/DDBJ whole genome shotgun (WGS) entry which is preliminary data.</text>
</comment>
<dbReference type="SUPFAM" id="SSF53448">
    <property type="entry name" value="Nucleotide-diphospho-sugar transferases"/>
    <property type="match status" value="1"/>
</dbReference>
<dbReference type="Pfam" id="PF00535">
    <property type="entry name" value="Glycos_transf_2"/>
    <property type="match status" value="1"/>
</dbReference>
<dbReference type="AlphaFoldDB" id="A0A3D2XA07"/>
<accession>A0A3D2XA07</accession>
<organism evidence="2 3">
    <name type="scientific">Lachnoclostridium phytofermentans</name>
    <dbReference type="NCBI Taxonomy" id="66219"/>
    <lineage>
        <taxon>Bacteria</taxon>
        <taxon>Bacillati</taxon>
        <taxon>Bacillota</taxon>
        <taxon>Clostridia</taxon>
        <taxon>Lachnospirales</taxon>
        <taxon>Lachnospiraceae</taxon>
    </lineage>
</organism>
<sequence length="312" mass="36728">MSRVDIIMSTYNGEKYLREQIDSILTCNHQNIVLHVFDDGSSDETVQILAEYKHRNENNLHLYKNHRNLGVTKNFLNGIKTVMEHFKEATYFMCCDQDDVWHDDKVSKTLKRMEQMEKRYGVDRPLLVFTDAVIADENLNEISESFIKTQHFNLNKIDLAHLLMENKCIGCTIMINRAFEYYLSHTPNAARYHDWWLALIAAAFGHISYLPKATLDYRQHSANVVGSINFSSYVRRRMSSIKDQKLTLAKNRDQAEEFLHFFHEDLQRHQKSIVEEYLKMFQSNFIKRRYIAINQGYLKSGIIRNCGLMLIL</sequence>
<gene>
    <name evidence="2" type="ORF">DHW61_16300</name>
</gene>
<dbReference type="InterPro" id="IPR001173">
    <property type="entry name" value="Glyco_trans_2-like"/>
</dbReference>
<dbReference type="Gene3D" id="3.90.550.10">
    <property type="entry name" value="Spore Coat Polysaccharide Biosynthesis Protein SpsA, Chain A"/>
    <property type="match status" value="1"/>
</dbReference>
<dbReference type="EMBL" id="DPVV01000533">
    <property type="protein sequence ID" value="HCL03941.1"/>
    <property type="molecule type" value="Genomic_DNA"/>
</dbReference>
<evidence type="ECO:0000259" key="1">
    <source>
        <dbReference type="Pfam" id="PF00535"/>
    </source>
</evidence>
<proteinExistence type="predicted"/>
<dbReference type="InterPro" id="IPR029044">
    <property type="entry name" value="Nucleotide-diphossugar_trans"/>
</dbReference>
<dbReference type="CDD" id="cd04196">
    <property type="entry name" value="GT_2_like_d"/>
    <property type="match status" value="1"/>
</dbReference>
<name>A0A3D2XA07_9FIRM</name>
<feature type="domain" description="Glycosyltransferase 2-like" evidence="1">
    <location>
        <begin position="6"/>
        <end position="118"/>
    </location>
</feature>